<feature type="transmembrane region" description="Helical" evidence="8">
    <location>
        <begin position="35"/>
        <end position="54"/>
    </location>
</feature>
<feature type="compositionally biased region" description="Polar residues" evidence="7">
    <location>
        <begin position="869"/>
        <end position="878"/>
    </location>
</feature>
<evidence type="ECO:0000256" key="1">
    <source>
        <dbReference type="ARBA" id="ARBA00004141"/>
    </source>
</evidence>
<sequence length="1004" mass="114299">MNATEINSLHVFFGDTDESPFPPGTPPTKTFEGPWFRTQLTLSCTIGLISFLLFSYARTRWPLLFAPRTKLKGFSPHEAHAHNAFFGWIIPTIKTSEISILQIVGLDAVVLLNFFKMSFYLFSTMSFLAITILMPINLKNNIGMSDGEDNDPDWLRVLAEFPKAPSQGKGRDWLDLLNDANSYLSLHLAFTYLFTFLALRFIYKNYSRFIRARQLFSLELVHSIPARTVMVSDLPPHLRGERALAVYFENMGLTVESVSVCREVHALKALIDERTKALLELEKAWTDYLGNPSNVDVVDPSDNALPLLVDVEEGRSTSTSYASPLVVPHRKRPTIRPGLFSPKKDALEHFESCFKEADQAVQQKRKIGKFKPSHTAFVTFEKMSSAQIASQVAHAPYPSQCSTCLAPEPRDIVWDNMELSRSAMRMRELIVLGFMILIFFFWFFPITALASLLSIEEIKRTMPWLWRLIDANDQLRALVQNVLPSIAMISLNALLPFIFEGLTYVQGYRARSWVEYSLIKKYFLFLLVNVVFIFLVASTYWQLIRDLAESPAKVPEKLAQALHQGRARYFFLSYVILQSLGIMPLQLLNLGVIIPSILFRIFITRTPRDFAELNAPPMINYGVVYPQAILVFVVTILYSVIQPTILIFGALYFGIGYIVYKYKLLFVFYKPYESQGQAWPITYVRLIWGIFIFQIFMTGLFLLKKGLILSSLMVPLLFGTFIWSIYTWKMFGPLSKNVNLSSVFEVQRGEESAEVSRMRAGHPVTWSQSNLNRRRYAQNDETLYVAPEDERTDYSQPPMSNWYFGVLNTGKRRYGHPALNGVLPQPWLPLKKGQTLVNRERGNVKDSVNSEAVVLTLRKRLGSVRKATRTNPSRQTITEDAGLGGFLNGENPWTIDSLSQSGSEQSDQNRRKINHRLSFDDASGVIVLPEDVQWLMDDMDSDSEEDYRGDTLSNGDLNHEDGALAGSSTGNVPSELTSTNTRQRHGTYFHHPERRRQTMPGAYP</sequence>
<evidence type="ECO:0000256" key="7">
    <source>
        <dbReference type="SAM" id="MobiDB-lite"/>
    </source>
</evidence>
<keyword evidence="4 8" id="KW-0812">Transmembrane</keyword>
<dbReference type="Proteomes" id="UP000217199">
    <property type="component" value="Unassembled WGS sequence"/>
</dbReference>
<accession>A0A286UDW8</accession>
<evidence type="ECO:0000259" key="11">
    <source>
        <dbReference type="Pfam" id="PF14703"/>
    </source>
</evidence>
<evidence type="ECO:0000256" key="8">
    <source>
        <dbReference type="SAM" id="Phobius"/>
    </source>
</evidence>
<protein>
    <submittedName>
        <fullName evidence="12">Uncharacterized protein</fullName>
    </submittedName>
</protein>
<dbReference type="EMBL" id="NBII01000006">
    <property type="protein sequence ID" value="PAV17675.1"/>
    <property type="molecule type" value="Genomic_DNA"/>
</dbReference>
<evidence type="ECO:0000256" key="5">
    <source>
        <dbReference type="ARBA" id="ARBA00022989"/>
    </source>
</evidence>
<evidence type="ECO:0000256" key="4">
    <source>
        <dbReference type="ARBA" id="ARBA00022692"/>
    </source>
</evidence>
<feature type="transmembrane region" description="Helical" evidence="8">
    <location>
        <begin position="619"/>
        <end position="638"/>
    </location>
</feature>
<feature type="transmembrane region" description="Helical" evidence="8">
    <location>
        <begin position="708"/>
        <end position="726"/>
    </location>
</feature>
<feature type="domain" description="CSC1/OSCA1-like 7TM region" evidence="9">
    <location>
        <begin position="427"/>
        <end position="701"/>
    </location>
</feature>
<feature type="transmembrane region" description="Helical" evidence="8">
    <location>
        <begin position="119"/>
        <end position="138"/>
    </location>
</feature>
<feature type="domain" description="CSC1/OSCA1-like cytosolic" evidence="11">
    <location>
        <begin position="226"/>
        <end position="416"/>
    </location>
</feature>
<evidence type="ECO:0000259" key="10">
    <source>
        <dbReference type="Pfam" id="PF13967"/>
    </source>
</evidence>
<feature type="compositionally biased region" description="Basic residues" evidence="7">
    <location>
        <begin position="982"/>
        <end position="994"/>
    </location>
</feature>
<keyword evidence="6 8" id="KW-0472">Membrane</keyword>
<dbReference type="Pfam" id="PF14703">
    <property type="entry name" value="PHM7_cyt"/>
    <property type="match status" value="1"/>
</dbReference>
<dbReference type="PANTHER" id="PTHR13018">
    <property type="entry name" value="PROBABLE MEMBRANE PROTEIN DUF221-RELATED"/>
    <property type="match status" value="1"/>
</dbReference>
<reference evidence="12 13" key="1">
    <citation type="journal article" date="2017" name="Mol. Ecol.">
        <title>Comparative and population genomic landscape of Phellinus noxius: A hypervariable fungus causing root rot in trees.</title>
        <authorList>
            <person name="Chung C.L."/>
            <person name="Lee T.J."/>
            <person name="Akiba M."/>
            <person name="Lee H.H."/>
            <person name="Kuo T.H."/>
            <person name="Liu D."/>
            <person name="Ke H.M."/>
            <person name="Yokoi T."/>
            <person name="Roa M.B."/>
            <person name="Lu M.J."/>
            <person name="Chang Y.Y."/>
            <person name="Ann P.J."/>
            <person name="Tsai J.N."/>
            <person name="Chen C.Y."/>
            <person name="Tzean S.S."/>
            <person name="Ota Y."/>
            <person name="Hattori T."/>
            <person name="Sahashi N."/>
            <person name="Liou R.F."/>
            <person name="Kikuchi T."/>
            <person name="Tsai I.J."/>
        </authorList>
    </citation>
    <scope>NUCLEOTIDE SEQUENCE [LARGE SCALE GENOMIC DNA]</scope>
    <source>
        <strain evidence="12 13">FFPRI411160</strain>
    </source>
</reference>
<comment type="similarity">
    <text evidence="2">Belongs to the CSC1 (TC 1.A.17) family.</text>
</comment>
<keyword evidence="5 8" id="KW-1133">Transmembrane helix</keyword>
<dbReference type="InterPro" id="IPR003864">
    <property type="entry name" value="CSC1/OSCA1-like_7TM"/>
</dbReference>
<keyword evidence="3" id="KW-0813">Transport</keyword>
<feature type="transmembrane region" description="Helical" evidence="8">
    <location>
        <begin position="183"/>
        <end position="203"/>
    </location>
</feature>
<feature type="transmembrane region" description="Helical" evidence="8">
    <location>
        <begin position="522"/>
        <end position="541"/>
    </location>
</feature>
<dbReference type="Pfam" id="PF02714">
    <property type="entry name" value="RSN1_7TM"/>
    <property type="match status" value="1"/>
</dbReference>
<comment type="caution">
    <text evidence="12">The sequence shown here is derived from an EMBL/GenBank/DDBJ whole genome shotgun (WGS) entry which is preliminary data.</text>
</comment>
<feature type="region of interest" description="Disordered" evidence="7">
    <location>
        <begin position="941"/>
        <end position="1004"/>
    </location>
</feature>
<evidence type="ECO:0000313" key="13">
    <source>
        <dbReference type="Proteomes" id="UP000217199"/>
    </source>
</evidence>
<feature type="domain" description="CSC1/OSCA1-like N-terminal transmembrane" evidence="10">
    <location>
        <begin position="36"/>
        <end position="204"/>
    </location>
</feature>
<feature type="transmembrane region" description="Helical" evidence="8">
    <location>
        <begin position="571"/>
        <end position="598"/>
    </location>
</feature>
<dbReference type="InParanoid" id="A0A286UDW8"/>
<dbReference type="InterPro" id="IPR032880">
    <property type="entry name" value="CSC1/OSCA1-like_N"/>
</dbReference>
<dbReference type="FunCoup" id="A0A286UDW8">
    <property type="interactions" value="65"/>
</dbReference>
<name>A0A286UDW8_9AGAM</name>
<gene>
    <name evidence="12" type="ORF">PNOK_0616100</name>
</gene>
<dbReference type="Pfam" id="PF13967">
    <property type="entry name" value="RSN1_TM"/>
    <property type="match status" value="1"/>
</dbReference>
<comment type="subcellular location">
    <subcellularLocation>
        <location evidence="1">Membrane</location>
        <topology evidence="1">Multi-pass membrane protein</topology>
    </subcellularLocation>
</comment>
<dbReference type="GO" id="GO:0005227">
    <property type="term" value="F:calcium-activated cation channel activity"/>
    <property type="evidence" value="ECO:0007669"/>
    <property type="project" value="InterPro"/>
</dbReference>
<evidence type="ECO:0000313" key="12">
    <source>
        <dbReference type="EMBL" id="PAV17675.1"/>
    </source>
</evidence>
<dbReference type="PANTHER" id="PTHR13018:SF5">
    <property type="entry name" value="RE44586P"/>
    <property type="match status" value="1"/>
</dbReference>
<dbReference type="InterPro" id="IPR027815">
    <property type="entry name" value="CSC1/OSCA1-like_cyt"/>
</dbReference>
<feature type="region of interest" description="Disordered" evidence="7">
    <location>
        <begin position="865"/>
        <end position="885"/>
    </location>
</feature>
<dbReference type="GO" id="GO:0005886">
    <property type="term" value="C:plasma membrane"/>
    <property type="evidence" value="ECO:0007669"/>
    <property type="project" value="TreeGrafter"/>
</dbReference>
<evidence type="ECO:0000256" key="6">
    <source>
        <dbReference type="ARBA" id="ARBA00023136"/>
    </source>
</evidence>
<dbReference type="OrthoDB" id="1689567at2759"/>
<dbReference type="InterPro" id="IPR045122">
    <property type="entry name" value="Csc1-like"/>
</dbReference>
<proteinExistence type="inferred from homology"/>
<evidence type="ECO:0000256" key="3">
    <source>
        <dbReference type="ARBA" id="ARBA00022448"/>
    </source>
</evidence>
<feature type="transmembrane region" description="Helical" evidence="8">
    <location>
        <begin position="644"/>
        <end position="662"/>
    </location>
</feature>
<evidence type="ECO:0000256" key="2">
    <source>
        <dbReference type="ARBA" id="ARBA00007779"/>
    </source>
</evidence>
<keyword evidence="13" id="KW-1185">Reference proteome</keyword>
<organism evidence="12 13">
    <name type="scientific">Pyrrhoderma noxium</name>
    <dbReference type="NCBI Taxonomy" id="2282107"/>
    <lineage>
        <taxon>Eukaryota</taxon>
        <taxon>Fungi</taxon>
        <taxon>Dikarya</taxon>
        <taxon>Basidiomycota</taxon>
        <taxon>Agaricomycotina</taxon>
        <taxon>Agaricomycetes</taxon>
        <taxon>Hymenochaetales</taxon>
        <taxon>Hymenochaetaceae</taxon>
        <taxon>Pyrrhoderma</taxon>
    </lineage>
</organism>
<feature type="transmembrane region" description="Helical" evidence="8">
    <location>
        <begin position="429"/>
        <end position="455"/>
    </location>
</feature>
<feature type="transmembrane region" description="Helical" evidence="8">
    <location>
        <begin position="482"/>
        <end position="502"/>
    </location>
</feature>
<dbReference type="AlphaFoldDB" id="A0A286UDW8"/>
<feature type="transmembrane region" description="Helical" evidence="8">
    <location>
        <begin position="683"/>
        <end position="702"/>
    </location>
</feature>
<dbReference type="STRING" id="2282107.A0A286UDW8"/>
<feature type="compositionally biased region" description="Polar residues" evidence="7">
    <location>
        <begin position="966"/>
        <end position="981"/>
    </location>
</feature>
<evidence type="ECO:0000259" key="9">
    <source>
        <dbReference type="Pfam" id="PF02714"/>
    </source>
</evidence>